<proteinExistence type="predicted"/>
<dbReference type="PIRSF" id="PIRSF003092">
    <property type="entry name" value="MinD"/>
    <property type="match status" value="1"/>
</dbReference>
<name>A0A2X4Z7D7_LEDLE</name>
<gene>
    <name evidence="4" type="primary">ylxH_2</name>
    <name evidence="4" type="ORF">NCTC4824_02649</name>
</gene>
<dbReference type="GO" id="GO:0009898">
    <property type="term" value="C:cytoplasmic side of plasma membrane"/>
    <property type="evidence" value="ECO:0007669"/>
    <property type="project" value="TreeGrafter"/>
</dbReference>
<keyword evidence="2" id="KW-0067">ATP-binding</keyword>
<dbReference type="STRING" id="1348624.GCA_001591545_01698"/>
<sequence length="289" mass="32217">MKDQAEKLRLKLQNHTQELARTIAIVSGKGGVGKTNISTNLALTLADKGKRVLLFDFDIGMGNVNILLGTTSNSNISAFLQDDVPLKSIIQHTANGISYISAGNGLNEVMEMDNRMYNRLLDGLSELQAEYDFIIFDMAAGATTTALNILLSADDIFVVCTPEPTAITDAYSMMKFICSAQSESRFLLICNRAESKRQGKETLERLQSAAQKFLKKEVTLLGVLPEDKHVRKAVISQTAFSEKFPNADISLKLKKMVDIYMEDDYSDRFNHRSFVSKLRNIFTNKEGRL</sequence>
<dbReference type="InterPro" id="IPR033875">
    <property type="entry name" value="FlhG"/>
</dbReference>
<dbReference type="GO" id="GO:0005829">
    <property type="term" value="C:cytosol"/>
    <property type="evidence" value="ECO:0007669"/>
    <property type="project" value="TreeGrafter"/>
</dbReference>
<dbReference type="InterPro" id="IPR050625">
    <property type="entry name" value="ParA/MinD_ATPase"/>
</dbReference>
<reference evidence="4 5" key="1">
    <citation type="submission" date="2018-06" db="EMBL/GenBank/DDBJ databases">
        <authorList>
            <consortium name="Pathogen Informatics"/>
            <person name="Doyle S."/>
        </authorList>
    </citation>
    <scope>NUCLEOTIDE SEQUENCE [LARGE SCALE GENOMIC DNA]</scope>
    <source>
        <strain evidence="4 5">NCTC4824</strain>
    </source>
</reference>
<dbReference type="AlphaFoldDB" id="A0A2X4Z7D7"/>
<dbReference type="GO" id="GO:0051782">
    <property type="term" value="P:negative regulation of cell division"/>
    <property type="evidence" value="ECO:0007669"/>
    <property type="project" value="TreeGrafter"/>
</dbReference>
<dbReference type="PANTHER" id="PTHR43384">
    <property type="entry name" value="SEPTUM SITE-DETERMINING PROTEIN MIND HOMOLOG, CHLOROPLASTIC-RELATED"/>
    <property type="match status" value="1"/>
</dbReference>
<evidence type="ECO:0000256" key="2">
    <source>
        <dbReference type="ARBA" id="ARBA00022840"/>
    </source>
</evidence>
<dbReference type="Pfam" id="PF13614">
    <property type="entry name" value="AAA_31"/>
    <property type="match status" value="1"/>
</dbReference>
<evidence type="ECO:0000259" key="3">
    <source>
        <dbReference type="Pfam" id="PF13614"/>
    </source>
</evidence>
<dbReference type="GO" id="GO:0005524">
    <property type="term" value="F:ATP binding"/>
    <property type="evidence" value="ECO:0007669"/>
    <property type="project" value="UniProtKB-KW"/>
</dbReference>
<dbReference type="InterPro" id="IPR027417">
    <property type="entry name" value="P-loop_NTPase"/>
</dbReference>
<dbReference type="EMBL" id="LS483476">
    <property type="protein sequence ID" value="SQI60215.1"/>
    <property type="molecule type" value="Genomic_DNA"/>
</dbReference>
<dbReference type="RefSeq" id="WP_066139622.1">
    <property type="nucleotide sequence ID" value="NZ_CBCSGM010000001.1"/>
</dbReference>
<dbReference type="KEGG" id="blen:NCTC4824_02649"/>
<dbReference type="InterPro" id="IPR025501">
    <property type="entry name" value="MinD_FleN"/>
</dbReference>
<evidence type="ECO:0000256" key="1">
    <source>
        <dbReference type="ARBA" id="ARBA00022741"/>
    </source>
</evidence>
<accession>A0A2X4Z7D7</accession>
<feature type="domain" description="AAA" evidence="3">
    <location>
        <begin position="21"/>
        <end position="183"/>
    </location>
</feature>
<dbReference type="PANTHER" id="PTHR43384:SF4">
    <property type="entry name" value="CELLULOSE BIOSYNTHESIS PROTEIN BCSQ-RELATED"/>
    <property type="match status" value="1"/>
</dbReference>
<dbReference type="SUPFAM" id="SSF52540">
    <property type="entry name" value="P-loop containing nucleoside triphosphate hydrolases"/>
    <property type="match status" value="1"/>
</dbReference>
<keyword evidence="1" id="KW-0547">Nucleotide-binding</keyword>
<dbReference type="GO" id="GO:0016887">
    <property type="term" value="F:ATP hydrolysis activity"/>
    <property type="evidence" value="ECO:0007669"/>
    <property type="project" value="TreeGrafter"/>
</dbReference>
<dbReference type="Proteomes" id="UP000249134">
    <property type="component" value="Chromosome 1"/>
</dbReference>
<protein>
    <submittedName>
        <fullName evidence="4">Cobyrinic acid a,c-diamide synthase</fullName>
    </submittedName>
</protein>
<organism evidence="4 5">
    <name type="scientific">Lederbergia lenta</name>
    <name type="common">Bacillus lentus</name>
    <dbReference type="NCBI Taxonomy" id="1467"/>
    <lineage>
        <taxon>Bacteria</taxon>
        <taxon>Bacillati</taxon>
        <taxon>Bacillota</taxon>
        <taxon>Bacilli</taxon>
        <taxon>Bacillales</taxon>
        <taxon>Bacillaceae</taxon>
        <taxon>Lederbergia</taxon>
    </lineage>
</organism>
<keyword evidence="5" id="KW-1185">Reference proteome</keyword>
<dbReference type="InterPro" id="IPR025669">
    <property type="entry name" value="AAA_dom"/>
</dbReference>
<dbReference type="CDD" id="cd02038">
    <property type="entry name" value="FlhG-like"/>
    <property type="match status" value="1"/>
</dbReference>
<evidence type="ECO:0000313" key="5">
    <source>
        <dbReference type="Proteomes" id="UP000249134"/>
    </source>
</evidence>
<evidence type="ECO:0000313" key="4">
    <source>
        <dbReference type="EMBL" id="SQI60215.1"/>
    </source>
</evidence>
<dbReference type="Gene3D" id="3.40.50.300">
    <property type="entry name" value="P-loop containing nucleotide triphosphate hydrolases"/>
    <property type="match status" value="1"/>
</dbReference>